<evidence type="ECO:0000313" key="3">
    <source>
        <dbReference type="Proteomes" id="UP001175353"/>
    </source>
</evidence>
<accession>A0AAN6KJ78</accession>
<feature type="compositionally biased region" description="Basic and acidic residues" evidence="1">
    <location>
        <begin position="228"/>
        <end position="238"/>
    </location>
</feature>
<organism evidence="2 3">
    <name type="scientific">Friedmanniomyces endolithicus</name>
    <dbReference type="NCBI Taxonomy" id="329885"/>
    <lineage>
        <taxon>Eukaryota</taxon>
        <taxon>Fungi</taxon>
        <taxon>Dikarya</taxon>
        <taxon>Ascomycota</taxon>
        <taxon>Pezizomycotina</taxon>
        <taxon>Dothideomycetes</taxon>
        <taxon>Dothideomycetidae</taxon>
        <taxon>Mycosphaerellales</taxon>
        <taxon>Teratosphaeriaceae</taxon>
        <taxon>Friedmanniomyces</taxon>
    </lineage>
</organism>
<reference evidence="2" key="1">
    <citation type="submission" date="2023-06" db="EMBL/GenBank/DDBJ databases">
        <title>Black Yeasts Isolated from many extreme environments.</title>
        <authorList>
            <person name="Coleine C."/>
            <person name="Stajich J.E."/>
            <person name="Selbmann L."/>
        </authorList>
    </citation>
    <scope>NUCLEOTIDE SEQUENCE</scope>
    <source>
        <strain evidence="2">CCFEE 5200</strain>
    </source>
</reference>
<dbReference type="Proteomes" id="UP001175353">
    <property type="component" value="Unassembled WGS sequence"/>
</dbReference>
<gene>
    <name evidence="2" type="ORF">LTR91_010593</name>
</gene>
<proteinExistence type="predicted"/>
<feature type="region of interest" description="Disordered" evidence="1">
    <location>
        <begin position="193"/>
        <end position="291"/>
    </location>
</feature>
<dbReference type="EMBL" id="JAUJLE010000092">
    <property type="protein sequence ID" value="KAK0985476.1"/>
    <property type="molecule type" value="Genomic_DNA"/>
</dbReference>
<name>A0AAN6KJ78_9PEZI</name>
<dbReference type="AlphaFoldDB" id="A0AAN6KJ78"/>
<sequence length="587" mass="65965">MSLAPSIEKDGFAYVAHAFLAQASDHIRHRRATLFELRELLCQSPLATPSSTKDPPAHWYESQLIHYGLRPSKTKSVAKLRLLEAINSGDMVVPQHLQDLETELRKKWTRLEREAKKQRKDMTSPVVRATEERETSPKTTKVFERCVNKADLSSGVQQAIRKRKVDGGVSHNAAPSITANKVAVGKLNQTTATERNRLVKGGSVGRQKLTTLSRERSKSASASARGSRPHDVGSRFDARPSASATSPNLDKSIRPQRQTARRSKPFRVGNRFDSRPSSTVVQSHEGGDQTVLRTFPGRPLGAFDLQNDDDNIESTDTAMQDVSYGCDPDRELLENLKHDDALHSRDWGANWHELIRGKYDVRTSTDNQWAQSQNHQSTIILTSHGDEIWGSYDFGMFNGVIRILDRRIKKLSGSLGFLWRGIENSEGVISYDDHHQKGKINFAAGGIIDGTFDGLHGVVSFQGLHAVDQRFNHERVSTSLRIKWESYSEEAYESARALQMCLYEHSMLSVGIHLQLEDKSFVMNLPSRDEGHDPLVHEDVHLVITDFAVCRLDQSINSRAKLMDDGLVDRASWARKPYSVRERNASE</sequence>
<keyword evidence="3" id="KW-1185">Reference proteome</keyword>
<feature type="region of interest" description="Disordered" evidence="1">
    <location>
        <begin position="115"/>
        <end position="137"/>
    </location>
</feature>
<evidence type="ECO:0000313" key="2">
    <source>
        <dbReference type="EMBL" id="KAK0985476.1"/>
    </source>
</evidence>
<comment type="caution">
    <text evidence="2">The sequence shown here is derived from an EMBL/GenBank/DDBJ whole genome shotgun (WGS) entry which is preliminary data.</text>
</comment>
<evidence type="ECO:0000256" key="1">
    <source>
        <dbReference type="SAM" id="MobiDB-lite"/>
    </source>
</evidence>
<protein>
    <submittedName>
        <fullName evidence="2">Uncharacterized protein</fullName>
    </submittedName>
</protein>